<dbReference type="Pfam" id="PF00126">
    <property type="entry name" value="HTH_1"/>
    <property type="match status" value="1"/>
</dbReference>
<keyword evidence="7" id="KW-1185">Reference proteome</keyword>
<reference evidence="6 7" key="1">
    <citation type="submission" date="2023-05" db="EMBL/GenBank/DDBJ databases">
        <authorList>
            <person name="Yin Y."/>
            <person name="Lu Z."/>
        </authorList>
    </citation>
    <scope>NUCLEOTIDE SEQUENCE [LARGE SCALE GENOMIC DNA]</scope>
    <source>
        <strain evidence="6 7">ZM22</strain>
    </source>
</reference>
<dbReference type="SUPFAM" id="SSF46785">
    <property type="entry name" value="Winged helix' DNA-binding domain"/>
    <property type="match status" value="1"/>
</dbReference>
<organism evidence="6 7">
    <name type="scientific">Comamonas resistens</name>
    <dbReference type="NCBI Taxonomy" id="3046670"/>
    <lineage>
        <taxon>Bacteria</taxon>
        <taxon>Pseudomonadati</taxon>
        <taxon>Pseudomonadota</taxon>
        <taxon>Betaproteobacteria</taxon>
        <taxon>Burkholderiales</taxon>
        <taxon>Comamonadaceae</taxon>
        <taxon>Comamonas</taxon>
    </lineage>
</organism>
<protein>
    <submittedName>
        <fullName evidence="6">LysR family transcriptional regulator</fullName>
    </submittedName>
</protein>
<dbReference type="InterPro" id="IPR036390">
    <property type="entry name" value="WH_DNA-bd_sf"/>
</dbReference>
<dbReference type="EMBL" id="CP125947">
    <property type="protein sequence ID" value="WHS64602.1"/>
    <property type="molecule type" value="Genomic_DNA"/>
</dbReference>
<dbReference type="InterPro" id="IPR005119">
    <property type="entry name" value="LysR_subst-bd"/>
</dbReference>
<evidence type="ECO:0000256" key="4">
    <source>
        <dbReference type="ARBA" id="ARBA00023163"/>
    </source>
</evidence>
<gene>
    <name evidence="6" type="ORF">QMY55_19220</name>
</gene>
<evidence type="ECO:0000256" key="3">
    <source>
        <dbReference type="ARBA" id="ARBA00023125"/>
    </source>
</evidence>
<evidence type="ECO:0000313" key="7">
    <source>
        <dbReference type="Proteomes" id="UP001240697"/>
    </source>
</evidence>
<evidence type="ECO:0000313" key="6">
    <source>
        <dbReference type="EMBL" id="WHS64602.1"/>
    </source>
</evidence>
<evidence type="ECO:0000256" key="2">
    <source>
        <dbReference type="ARBA" id="ARBA00023015"/>
    </source>
</evidence>
<dbReference type="Gene3D" id="1.10.10.10">
    <property type="entry name" value="Winged helix-like DNA-binding domain superfamily/Winged helix DNA-binding domain"/>
    <property type="match status" value="1"/>
</dbReference>
<dbReference type="Proteomes" id="UP001240697">
    <property type="component" value="Chromosome"/>
</dbReference>
<dbReference type="InterPro" id="IPR000847">
    <property type="entry name" value="LysR_HTH_N"/>
</dbReference>
<dbReference type="Gene3D" id="3.40.190.290">
    <property type="match status" value="1"/>
</dbReference>
<evidence type="ECO:0000256" key="1">
    <source>
        <dbReference type="ARBA" id="ARBA00009437"/>
    </source>
</evidence>
<dbReference type="PANTHER" id="PTHR30346">
    <property type="entry name" value="TRANSCRIPTIONAL DUAL REGULATOR HCAR-RELATED"/>
    <property type="match status" value="1"/>
</dbReference>
<keyword evidence="3" id="KW-0238">DNA-binding</keyword>
<dbReference type="CDD" id="cd08414">
    <property type="entry name" value="PBP2_LTTR_aromatics_like"/>
    <property type="match status" value="1"/>
</dbReference>
<proteinExistence type="inferred from homology"/>
<dbReference type="Pfam" id="PF03466">
    <property type="entry name" value="LysR_substrate"/>
    <property type="match status" value="1"/>
</dbReference>
<evidence type="ECO:0000259" key="5">
    <source>
        <dbReference type="PROSITE" id="PS50931"/>
    </source>
</evidence>
<keyword evidence="4" id="KW-0804">Transcription</keyword>
<sequence>MEIRHLRCFLAVAEELHFARAAERLHIDQSPLSRTIKELEEELGARLFVRTTRSTQLTRAGRLFLEHVPRVFSAVDQARDSVKSVTNGFHGQLRIALSDGITPSRLPALLARSREEDPEVEIRLFEVPLAQQLKGLHDDLYDAGFSMAADAGDGIIATPAWEDELMVAVPARHPVLTFKQVPLQEVLRYPLVLGDPAICEGHARQVDRFLRKCEQEPLIVQRVATFDVMMTLVSAGIALGLAGAAHISSSRESGVVPRCIAGTPTMLTTYLLRRDAAPTEMLARFIERVTFIDSADDLSITEDS</sequence>
<dbReference type="RefSeq" id="WP_283485718.1">
    <property type="nucleotide sequence ID" value="NZ_CP125947.1"/>
</dbReference>
<accession>A0ABY8SND4</accession>
<dbReference type="PRINTS" id="PR00039">
    <property type="entry name" value="HTHLYSR"/>
</dbReference>
<dbReference type="PROSITE" id="PS50931">
    <property type="entry name" value="HTH_LYSR"/>
    <property type="match status" value="1"/>
</dbReference>
<feature type="domain" description="HTH lysR-type" evidence="5">
    <location>
        <begin position="1"/>
        <end position="58"/>
    </location>
</feature>
<comment type="similarity">
    <text evidence="1">Belongs to the LysR transcriptional regulatory family.</text>
</comment>
<dbReference type="PANTHER" id="PTHR30346:SF0">
    <property type="entry name" value="HCA OPERON TRANSCRIPTIONAL ACTIVATOR HCAR"/>
    <property type="match status" value="1"/>
</dbReference>
<keyword evidence="2" id="KW-0805">Transcription regulation</keyword>
<dbReference type="SUPFAM" id="SSF53850">
    <property type="entry name" value="Periplasmic binding protein-like II"/>
    <property type="match status" value="1"/>
</dbReference>
<name>A0ABY8SND4_9BURK</name>
<dbReference type="InterPro" id="IPR036388">
    <property type="entry name" value="WH-like_DNA-bd_sf"/>
</dbReference>